<dbReference type="Proteomes" id="UP000789739">
    <property type="component" value="Unassembled WGS sequence"/>
</dbReference>
<protein>
    <submittedName>
        <fullName evidence="3">7530_t:CDS:1</fullName>
    </submittedName>
</protein>
<feature type="region of interest" description="Disordered" evidence="1">
    <location>
        <begin position="256"/>
        <end position="336"/>
    </location>
</feature>
<dbReference type="InterPro" id="IPR011989">
    <property type="entry name" value="ARM-like"/>
</dbReference>
<feature type="region of interest" description="Disordered" evidence="1">
    <location>
        <begin position="410"/>
        <end position="501"/>
    </location>
</feature>
<dbReference type="Pfam" id="PF12031">
    <property type="entry name" value="BAF250_C"/>
    <property type="match status" value="1"/>
</dbReference>
<dbReference type="OrthoDB" id="1938591at2759"/>
<evidence type="ECO:0000313" key="4">
    <source>
        <dbReference type="Proteomes" id="UP000789739"/>
    </source>
</evidence>
<dbReference type="InterPro" id="IPR016024">
    <property type="entry name" value="ARM-type_fold"/>
</dbReference>
<dbReference type="EMBL" id="CAJVPI010000310">
    <property type="protein sequence ID" value="CAG8517458.1"/>
    <property type="molecule type" value="Genomic_DNA"/>
</dbReference>
<sequence>MDPSLYQQRQQQDRVLYSLPVNSQSGSSVGYPQQYLTSASANNAAAYVGSGNGVNSIIQIAGNRPIYPAPVASVSSLSNNGMPPAKRVALGSPLQNVYQNITSSPMQNQLYSHSGNFSNQVLATGRSPGQTPTMLMGNPNVEVKPTAGTVPANLYVSLENANRYHQIDQKLAVGNINNILNQPPVQQTPSQNTPQPNFVQTDDSDMYWLNIGDLNEEYDFPFAGSDAEYVNNASDFAWNSPIPSNFDLMSHDSKLYSSISQTQQPSQQQQETGDDQQQKSQDLDEQSQAVQSQQSSQSHHPIPLQSLQSQRNQQPPHLISSQQSQQQEHQDQQQTNEDSIYGLSSVSMISSGLNAQDLASKNNQQSTVLLARSSSPTIQASVDSPNALSEVFNNQSDNLELDSQVPLAVSEGQTQELSTSDTNKDDESQQSAQSYQYPHASGSSSDLSPPLPGSVKNAPDESPKGSPQPSQETNESPIVQSSSLSPTKDAQAPAKQTLKKPQKVAYIPKTRTVDTYGGIDLRVFERLSVPLNLPALLELGAVDIHALIMSLKSEMKLETTTALNTLTTITCQRNPIIDMKFCGELMDVLLDIIVKYVDRVSDGTRINLHSSPTPRKFKSYQALLLQAKQEQEGFSEVVYEKKNLTDELYSLREQCLCVMNLIRNFSFADNNQMYLAAHPRLLYVLMRTLYLGLDEEGGVCDVSSDKKCRPVGTTRMRKRAFDILECRKSVLIIFSNIASYLSLPSVNVSRDILLVIADFLSNAEEYYVEIALEVFAKLSVDYENRQRIGGCDDETLLLIFKPLLHMLPCEERIVMTRHQDLAHLETVVMAMYNLSSLSREEVRKSMVGTTGLIGRLLKLTLTLARRQPEYEQNPFLVLCRRAVETLKMVSKDNKGALLVHTEQLLNAILNPYIDLVIVQELEAALYPGEL</sequence>
<name>A0A9N9A5G0_9GLOM</name>
<dbReference type="AlphaFoldDB" id="A0A9N9A5G0"/>
<proteinExistence type="predicted"/>
<feature type="compositionally biased region" description="Low complexity" evidence="1">
    <location>
        <begin position="286"/>
        <end position="298"/>
    </location>
</feature>
<keyword evidence="4" id="KW-1185">Reference proteome</keyword>
<reference evidence="3" key="1">
    <citation type="submission" date="2021-06" db="EMBL/GenBank/DDBJ databases">
        <authorList>
            <person name="Kallberg Y."/>
            <person name="Tangrot J."/>
            <person name="Rosling A."/>
        </authorList>
    </citation>
    <scope>NUCLEOTIDE SEQUENCE</scope>
    <source>
        <strain evidence="3">BR232B</strain>
    </source>
</reference>
<feature type="compositionally biased region" description="Polar residues" evidence="1">
    <location>
        <begin position="411"/>
        <end position="421"/>
    </location>
</feature>
<evidence type="ECO:0000313" key="3">
    <source>
        <dbReference type="EMBL" id="CAG8517458.1"/>
    </source>
</evidence>
<evidence type="ECO:0000256" key="1">
    <source>
        <dbReference type="SAM" id="MobiDB-lite"/>
    </source>
</evidence>
<feature type="compositionally biased region" description="Low complexity" evidence="1">
    <location>
        <begin position="257"/>
        <end position="271"/>
    </location>
</feature>
<accession>A0A9N9A5G0</accession>
<dbReference type="InterPro" id="IPR033388">
    <property type="entry name" value="BAF250_C"/>
</dbReference>
<dbReference type="Gene3D" id="1.25.10.10">
    <property type="entry name" value="Leucine-rich Repeat Variant"/>
    <property type="match status" value="1"/>
</dbReference>
<organism evidence="3 4">
    <name type="scientific">Paraglomus brasilianum</name>
    <dbReference type="NCBI Taxonomy" id="144538"/>
    <lineage>
        <taxon>Eukaryota</taxon>
        <taxon>Fungi</taxon>
        <taxon>Fungi incertae sedis</taxon>
        <taxon>Mucoromycota</taxon>
        <taxon>Glomeromycotina</taxon>
        <taxon>Glomeromycetes</taxon>
        <taxon>Paraglomerales</taxon>
        <taxon>Paraglomeraceae</taxon>
        <taxon>Paraglomus</taxon>
    </lineage>
</organism>
<comment type="caution">
    <text evidence="3">The sequence shown here is derived from an EMBL/GenBank/DDBJ whole genome shotgun (WGS) entry which is preliminary data.</text>
</comment>
<feature type="compositionally biased region" description="Polar residues" evidence="1">
    <location>
        <begin position="465"/>
        <end position="488"/>
    </location>
</feature>
<evidence type="ECO:0000259" key="2">
    <source>
        <dbReference type="Pfam" id="PF12031"/>
    </source>
</evidence>
<feature type="domain" description="SWI/SNF-like complex subunit BAF250 C-terminal" evidence="2">
    <location>
        <begin position="651"/>
        <end position="746"/>
    </location>
</feature>
<gene>
    <name evidence="3" type="ORF">PBRASI_LOCUS3440</name>
</gene>
<dbReference type="SUPFAM" id="SSF48371">
    <property type="entry name" value="ARM repeat"/>
    <property type="match status" value="1"/>
</dbReference>
<feature type="compositionally biased region" description="Low complexity" evidence="1">
    <location>
        <begin position="313"/>
        <end position="327"/>
    </location>
</feature>